<dbReference type="InterPro" id="IPR010201">
    <property type="entry name" value="HflK"/>
</dbReference>
<dbReference type="HOGENOM" id="CLU_039173_2_0_6"/>
<feature type="compositionally biased region" description="Basic and acidic residues" evidence="7">
    <location>
        <begin position="415"/>
        <end position="425"/>
    </location>
</feature>
<name>A5EVD8_DICNV</name>
<feature type="domain" description="Band 7" evidence="8">
    <location>
        <begin position="93"/>
        <end position="270"/>
    </location>
</feature>
<evidence type="ECO:0000256" key="3">
    <source>
        <dbReference type="ARBA" id="ARBA00022692"/>
    </source>
</evidence>
<evidence type="ECO:0000256" key="2">
    <source>
        <dbReference type="ARBA" id="ARBA00006971"/>
    </source>
</evidence>
<sequence length="425" mass="47964">MFNTMFGCLYFMGRRKICRPLAMAEDPWGNRSHSDKNEQPPDLDEFFSNLIRHKKKSGGNEPSNDERPPLGNMPDKKIIVLASFLAALIWGASGIYTVNERENGVEIFLGKFTTTTASGLNWHWPAPIGTVEKVDVQSISTMRVGEFQTRKGSVSTHNQREGQMLTKDENIVEIGAAVQYRINDAKAFLYQAKDPIEVLRDVVTSAIREVVGANTVDEVLKDRRNDWPQESRQIIERTLKDYDIGIEIVAFELQDARAPAEVQDAFEDAVRAREDEERLRLEAEAYRNERVPVARGEAEQHIQRAFAYAVSVEEQAKAQASKFNALLAAYRQDKTAMRDRLYLDSVARVYTQTQKILVDNDNARPIINLPTPVASETVVSPQTISAVEEPRAVVEKPKDNKTDKTLTTVPVRTMNGRERPSRTGE</sequence>
<dbReference type="RefSeq" id="WP_012030931.1">
    <property type="nucleotide sequence ID" value="NC_009446.1"/>
</dbReference>
<dbReference type="eggNOG" id="COG0330">
    <property type="taxonomic scope" value="Bacteria"/>
</dbReference>
<dbReference type="CDD" id="cd03404">
    <property type="entry name" value="SPFH_HflK"/>
    <property type="match status" value="1"/>
</dbReference>
<dbReference type="InterPro" id="IPR001107">
    <property type="entry name" value="Band_7"/>
</dbReference>
<evidence type="ECO:0000259" key="8">
    <source>
        <dbReference type="SMART" id="SM00244"/>
    </source>
</evidence>
<feature type="compositionally biased region" description="Basic and acidic residues" evidence="7">
    <location>
        <begin position="391"/>
        <end position="404"/>
    </location>
</feature>
<evidence type="ECO:0000256" key="7">
    <source>
        <dbReference type="SAM" id="MobiDB-lite"/>
    </source>
</evidence>
<keyword evidence="3" id="KW-0812">Transmembrane</keyword>
<dbReference type="InterPro" id="IPR050710">
    <property type="entry name" value="Band7/mec-2_domain"/>
</dbReference>
<dbReference type="KEGG" id="dno:DNO_0597"/>
<dbReference type="Pfam" id="PF12221">
    <property type="entry name" value="HflK_N"/>
    <property type="match status" value="1"/>
</dbReference>
<proteinExistence type="inferred from homology"/>
<organism evidence="9 10">
    <name type="scientific">Dichelobacter nodosus (strain VCS1703A)</name>
    <dbReference type="NCBI Taxonomy" id="246195"/>
    <lineage>
        <taxon>Bacteria</taxon>
        <taxon>Pseudomonadati</taxon>
        <taxon>Pseudomonadota</taxon>
        <taxon>Gammaproteobacteria</taxon>
        <taxon>Cardiobacteriales</taxon>
        <taxon>Cardiobacteriaceae</taxon>
        <taxon>Dichelobacter</taxon>
    </lineage>
</organism>
<evidence type="ECO:0000256" key="6">
    <source>
        <dbReference type="RuleBase" id="RU364113"/>
    </source>
</evidence>
<protein>
    <recommendedName>
        <fullName evidence="6">Protein HflK</fullName>
    </recommendedName>
</protein>
<comment type="function">
    <text evidence="6">HflC and HflK could encode or regulate a protease.</text>
</comment>
<dbReference type="Proteomes" id="UP000000248">
    <property type="component" value="Chromosome"/>
</dbReference>
<keyword evidence="4" id="KW-1133">Transmembrane helix</keyword>
<dbReference type="PANTHER" id="PTHR43327:SF2">
    <property type="entry name" value="MODULATOR OF FTSH PROTEASE HFLK"/>
    <property type="match status" value="1"/>
</dbReference>
<dbReference type="STRING" id="246195.DNO_0597"/>
<evidence type="ECO:0000256" key="4">
    <source>
        <dbReference type="ARBA" id="ARBA00022989"/>
    </source>
</evidence>
<dbReference type="AlphaFoldDB" id="A5EVD8"/>
<evidence type="ECO:0000256" key="1">
    <source>
        <dbReference type="ARBA" id="ARBA00004167"/>
    </source>
</evidence>
<dbReference type="PANTHER" id="PTHR43327">
    <property type="entry name" value="STOMATIN-LIKE PROTEIN 2, MITOCHONDRIAL"/>
    <property type="match status" value="1"/>
</dbReference>
<keyword evidence="5" id="KW-0472">Membrane</keyword>
<dbReference type="GO" id="GO:0016020">
    <property type="term" value="C:membrane"/>
    <property type="evidence" value="ECO:0007669"/>
    <property type="project" value="UniProtKB-SubCell"/>
</dbReference>
<dbReference type="InterPro" id="IPR036013">
    <property type="entry name" value="Band_7/SPFH_dom_sf"/>
</dbReference>
<dbReference type="SUPFAM" id="SSF117892">
    <property type="entry name" value="Band 7/SPFH domain"/>
    <property type="match status" value="1"/>
</dbReference>
<keyword evidence="10" id="KW-1185">Reference proteome</keyword>
<accession>A5EVD8</accession>
<dbReference type="InterPro" id="IPR020980">
    <property type="entry name" value="Membrane_HflK_N"/>
</dbReference>
<evidence type="ECO:0000313" key="9">
    <source>
        <dbReference type="EMBL" id="ABQ13281.1"/>
    </source>
</evidence>
<dbReference type="SMART" id="SM00244">
    <property type="entry name" value="PHB"/>
    <property type="match status" value="1"/>
</dbReference>
<dbReference type="Pfam" id="PF01145">
    <property type="entry name" value="Band_7"/>
    <property type="match status" value="1"/>
</dbReference>
<comment type="similarity">
    <text evidence="2 6">Belongs to the band 7/mec-2 family. HflK subfamily.</text>
</comment>
<gene>
    <name evidence="9" type="primary">hflK</name>
    <name evidence="9" type="ordered locus">DNO_0597</name>
</gene>
<reference evidence="9 10" key="1">
    <citation type="journal article" date="2007" name="Nat. Biotechnol.">
        <title>Genome sequence and identification of candidate vaccine antigens from the animal pathogen Dichelobacter nodosus.</title>
        <authorList>
            <person name="Myers G.S."/>
            <person name="Parker D."/>
            <person name="Al-Hasani K."/>
            <person name="Kennan R.M."/>
            <person name="Seemann T."/>
            <person name="Ren Q."/>
            <person name="Badger J.H."/>
            <person name="Selengut J.D."/>
            <person name="Deboy R.T."/>
            <person name="Tettelin H."/>
            <person name="Boyce J.D."/>
            <person name="McCarl V.P."/>
            <person name="Han X."/>
            <person name="Nelson W.C."/>
            <person name="Madupu R."/>
            <person name="Mohamoud Y."/>
            <person name="Holley T."/>
            <person name="Fedorova N."/>
            <person name="Khouri H."/>
            <person name="Bottomley S.P."/>
            <person name="Whittington R.J."/>
            <person name="Adler B."/>
            <person name="Songer J.G."/>
            <person name="Rood J.I."/>
            <person name="Paulsen I.T."/>
        </authorList>
    </citation>
    <scope>NUCLEOTIDE SEQUENCE [LARGE SCALE GENOMIC DNA]</scope>
    <source>
        <strain evidence="9 10">VCS1703A</strain>
    </source>
</reference>
<feature type="region of interest" description="Disordered" evidence="7">
    <location>
        <begin position="391"/>
        <end position="425"/>
    </location>
</feature>
<dbReference type="EMBL" id="CP000513">
    <property type="protein sequence ID" value="ABQ13281.1"/>
    <property type="molecule type" value="Genomic_DNA"/>
</dbReference>
<dbReference type="Gene3D" id="3.30.479.30">
    <property type="entry name" value="Band 7 domain"/>
    <property type="match status" value="1"/>
</dbReference>
<comment type="subcellular location">
    <subcellularLocation>
        <location evidence="1">Membrane</location>
        <topology evidence="1">Single-pass membrane protein</topology>
    </subcellularLocation>
</comment>
<comment type="subunit">
    <text evidence="6">HflC and HflK may interact to form a multimeric complex.</text>
</comment>
<evidence type="ECO:0000313" key="10">
    <source>
        <dbReference type="Proteomes" id="UP000000248"/>
    </source>
</evidence>
<dbReference type="NCBIfam" id="TIGR01933">
    <property type="entry name" value="hflK"/>
    <property type="match status" value="1"/>
</dbReference>
<evidence type="ECO:0000256" key="5">
    <source>
        <dbReference type="ARBA" id="ARBA00023136"/>
    </source>
</evidence>